<protein>
    <submittedName>
        <fullName evidence="1">Uncharacterized protein</fullName>
    </submittedName>
</protein>
<sequence>MNIEVKYVHHMGTDLTVANAAGPTQLEPEFWECLEDWVYAPDRPILTPVFDYPGRDRITDAAEDGEPSVFRHTMLSVIVTAPKKAYVRCLETGLGTVTRLRNQTLSVGWKRWLWTGSVNQFAEFANHHLGSSCSEESRQISIKLDEICQTLFPYSWGALSQNS</sequence>
<comment type="caution">
    <text evidence="1">The sequence shown here is derived from an EMBL/GenBank/DDBJ whole genome shotgun (WGS) entry which is preliminary data.</text>
</comment>
<name>A0ABV4P1K4_9GAMM</name>
<dbReference type="Proteomes" id="UP001569428">
    <property type="component" value="Unassembled WGS sequence"/>
</dbReference>
<keyword evidence="2" id="KW-1185">Reference proteome</keyword>
<organism evidence="1 2">
    <name type="scientific">Microbulbifer epialgicus</name>
    <dbReference type="NCBI Taxonomy" id="393907"/>
    <lineage>
        <taxon>Bacteria</taxon>
        <taxon>Pseudomonadati</taxon>
        <taxon>Pseudomonadota</taxon>
        <taxon>Gammaproteobacteria</taxon>
        <taxon>Cellvibrionales</taxon>
        <taxon>Microbulbiferaceae</taxon>
        <taxon>Microbulbifer</taxon>
    </lineage>
</organism>
<accession>A0ABV4P1K4</accession>
<dbReference type="RefSeq" id="WP_371839837.1">
    <property type="nucleotide sequence ID" value="NZ_JBGMEK010000035.1"/>
</dbReference>
<dbReference type="EMBL" id="JBGMEK010000035">
    <property type="protein sequence ID" value="MFA0812202.1"/>
    <property type="molecule type" value="Genomic_DNA"/>
</dbReference>
<proteinExistence type="predicted"/>
<gene>
    <name evidence="1" type="ORF">ACCI49_14910</name>
</gene>
<reference evidence="1 2" key="1">
    <citation type="submission" date="2024-08" db="EMBL/GenBank/DDBJ databases">
        <authorList>
            <person name="Ishaq N."/>
        </authorList>
    </citation>
    <scope>NUCLEOTIDE SEQUENCE [LARGE SCALE GENOMIC DNA]</scope>
    <source>
        <strain evidence="1 2">DSM 18651</strain>
    </source>
</reference>
<evidence type="ECO:0000313" key="2">
    <source>
        <dbReference type="Proteomes" id="UP001569428"/>
    </source>
</evidence>
<evidence type="ECO:0000313" key="1">
    <source>
        <dbReference type="EMBL" id="MFA0812202.1"/>
    </source>
</evidence>